<accession>A0A4R2NS00</accession>
<comment type="caution">
    <text evidence="1">The sequence shown here is derived from an EMBL/GenBank/DDBJ whole genome shotgun (WGS) entry which is preliminary data.</text>
</comment>
<dbReference type="AlphaFoldDB" id="A0A4R2NS00"/>
<dbReference type="Proteomes" id="UP000295416">
    <property type="component" value="Unassembled WGS sequence"/>
</dbReference>
<proteinExistence type="predicted"/>
<evidence type="ECO:0000313" key="2">
    <source>
        <dbReference type="Proteomes" id="UP000295416"/>
    </source>
</evidence>
<organism evidence="1 2">
    <name type="scientific">Scopulibacillus darangshiensis</name>
    <dbReference type="NCBI Taxonomy" id="442528"/>
    <lineage>
        <taxon>Bacteria</taxon>
        <taxon>Bacillati</taxon>
        <taxon>Bacillota</taxon>
        <taxon>Bacilli</taxon>
        <taxon>Bacillales</taxon>
        <taxon>Sporolactobacillaceae</taxon>
        <taxon>Scopulibacillus</taxon>
    </lineage>
</organism>
<name>A0A4R2NS00_9BACL</name>
<dbReference type="EMBL" id="SLXK01000024">
    <property type="protein sequence ID" value="TCP24532.1"/>
    <property type="molecule type" value="Genomic_DNA"/>
</dbReference>
<gene>
    <name evidence="1" type="ORF">EV207_12431</name>
</gene>
<dbReference type="InterPro" id="IPR047670">
    <property type="entry name" value="YfjT-like"/>
</dbReference>
<dbReference type="NCBIfam" id="NF040878">
    <property type="entry name" value="SE1561_fam"/>
    <property type="match status" value="1"/>
</dbReference>
<protein>
    <submittedName>
        <fullName evidence="1">Uncharacterized protein</fullName>
    </submittedName>
</protein>
<dbReference type="RefSeq" id="WP_132746956.1">
    <property type="nucleotide sequence ID" value="NZ_SLXK01000024.1"/>
</dbReference>
<sequence>MGKATANKAAQIQYLENRVKLLSHVVAALNREAADENDLKNILTMLDDLKIKVKRFHDDWASQD</sequence>
<dbReference type="OrthoDB" id="2990422at2"/>
<keyword evidence="2" id="KW-1185">Reference proteome</keyword>
<evidence type="ECO:0000313" key="1">
    <source>
        <dbReference type="EMBL" id="TCP24532.1"/>
    </source>
</evidence>
<reference evidence="1 2" key="1">
    <citation type="submission" date="2019-03" db="EMBL/GenBank/DDBJ databases">
        <title>Genomic Encyclopedia of Type Strains, Phase IV (KMG-IV): sequencing the most valuable type-strain genomes for metagenomic binning, comparative biology and taxonomic classification.</title>
        <authorList>
            <person name="Goeker M."/>
        </authorList>
    </citation>
    <scope>NUCLEOTIDE SEQUENCE [LARGE SCALE GENOMIC DNA]</scope>
    <source>
        <strain evidence="1 2">DSM 19377</strain>
    </source>
</reference>